<dbReference type="AlphaFoldDB" id="A0A7W7RD57"/>
<sequence length="165" mass="18603">MNEHAFPPALADLAKYGSSSHPEFQMYEEFEAPEETAWWFRLWTGNDEVDGREFRFFCMEGAGGYTGLWLTREGRPLEAQPVVYLGSEGEIAVMASDVGSFLWLLAQGWGPHEVTEEREPGPVDPDLVRIAERNAPGGRREPAAIVRQAREEFPHFTEVIGAMCR</sequence>
<gene>
    <name evidence="1" type="ORF">F4561_000642</name>
</gene>
<organism evidence="1 2">
    <name type="scientific">Lipingzhangella halophila</name>
    <dbReference type="NCBI Taxonomy" id="1783352"/>
    <lineage>
        <taxon>Bacteria</taxon>
        <taxon>Bacillati</taxon>
        <taxon>Actinomycetota</taxon>
        <taxon>Actinomycetes</taxon>
        <taxon>Streptosporangiales</taxon>
        <taxon>Nocardiopsidaceae</taxon>
        <taxon>Lipingzhangella</taxon>
    </lineage>
</organism>
<keyword evidence="2" id="KW-1185">Reference proteome</keyword>
<accession>A0A7W7RD57</accession>
<dbReference type="EMBL" id="JACHJT010000001">
    <property type="protein sequence ID" value="MBB4929822.1"/>
    <property type="molecule type" value="Genomic_DNA"/>
</dbReference>
<evidence type="ECO:0000313" key="1">
    <source>
        <dbReference type="EMBL" id="MBB4929822.1"/>
    </source>
</evidence>
<protein>
    <recommendedName>
        <fullName evidence="3">SMI1/KNR4 family protein</fullName>
    </recommendedName>
</protein>
<reference evidence="1 2" key="1">
    <citation type="submission" date="2020-08" db="EMBL/GenBank/DDBJ databases">
        <title>Sequencing the genomes of 1000 actinobacteria strains.</title>
        <authorList>
            <person name="Klenk H.-P."/>
        </authorList>
    </citation>
    <scope>NUCLEOTIDE SEQUENCE [LARGE SCALE GENOMIC DNA]</scope>
    <source>
        <strain evidence="1 2">DSM 102030</strain>
    </source>
</reference>
<dbReference type="Proteomes" id="UP000523007">
    <property type="component" value="Unassembled WGS sequence"/>
</dbReference>
<proteinExistence type="predicted"/>
<comment type="caution">
    <text evidence="1">The sequence shown here is derived from an EMBL/GenBank/DDBJ whole genome shotgun (WGS) entry which is preliminary data.</text>
</comment>
<name>A0A7W7RD57_9ACTN</name>
<dbReference type="RefSeq" id="WP_184574593.1">
    <property type="nucleotide sequence ID" value="NZ_JACHJT010000001.1"/>
</dbReference>
<evidence type="ECO:0008006" key="3">
    <source>
        <dbReference type="Google" id="ProtNLM"/>
    </source>
</evidence>
<evidence type="ECO:0000313" key="2">
    <source>
        <dbReference type="Proteomes" id="UP000523007"/>
    </source>
</evidence>